<dbReference type="GO" id="GO:0016020">
    <property type="term" value="C:membrane"/>
    <property type="evidence" value="ECO:0007669"/>
    <property type="project" value="InterPro"/>
</dbReference>
<comment type="subcellular location">
    <subcellularLocation>
        <location evidence="1">Endomembrane system</location>
        <topology evidence="1">Multi-pass membrane protein</topology>
    </subcellularLocation>
</comment>
<dbReference type="GO" id="GO:0009678">
    <property type="term" value="F:diphosphate hydrolysis-driven proton transmembrane transporter activity"/>
    <property type="evidence" value="ECO:0007669"/>
    <property type="project" value="UniProtKB-EC"/>
</dbReference>
<reference evidence="11" key="2">
    <citation type="journal article" date="2023" name="Int. J. Mol. Sci.">
        <title>De Novo Assembly and Annotation of 11 Diverse Shrub Willow (Salix) Genomes Reveals Novel Gene Organization in Sex-Linked Regions.</title>
        <authorList>
            <person name="Hyden B."/>
            <person name="Feng K."/>
            <person name="Yates T.B."/>
            <person name="Jawdy S."/>
            <person name="Cereghino C."/>
            <person name="Smart L.B."/>
            <person name="Muchero W."/>
        </authorList>
    </citation>
    <scope>NUCLEOTIDE SEQUENCE</scope>
    <source>
        <tissue evidence="11">Shoot tip</tissue>
    </source>
</reference>
<keyword evidence="5" id="KW-0460">Magnesium</keyword>
<accession>A0A9Q0TAC6</accession>
<dbReference type="Proteomes" id="UP001151532">
    <property type="component" value="Chromosome 3"/>
</dbReference>
<reference evidence="11" key="1">
    <citation type="submission" date="2022-11" db="EMBL/GenBank/DDBJ databases">
        <authorList>
            <person name="Hyden B.L."/>
            <person name="Feng K."/>
            <person name="Yates T."/>
            <person name="Jawdy S."/>
            <person name="Smart L.B."/>
            <person name="Muchero W."/>
        </authorList>
    </citation>
    <scope>NUCLEOTIDE SEQUENCE</scope>
    <source>
        <tissue evidence="11">Shoot tip</tissue>
    </source>
</reference>
<evidence type="ECO:0000256" key="8">
    <source>
        <dbReference type="ARBA" id="ARBA00023065"/>
    </source>
</evidence>
<evidence type="ECO:0000313" key="12">
    <source>
        <dbReference type="Proteomes" id="UP001151532"/>
    </source>
</evidence>
<dbReference type="GO" id="GO:0004427">
    <property type="term" value="F:inorganic diphosphate phosphatase activity"/>
    <property type="evidence" value="ECO:0007669"/>
    <property type="project" value="InterPro"/>
</dbReference>
<evidence type="ECO:0000256" key="7">
    <source>
        <dbReference type="ARBA" id="ARBA00022989"/>
    </source>
</evidence>
<evidence type="ECO:0000256" key="10">
    <source>
        <dbReference type="SAM" id="Phobius"/>
    </source>
</evidence>
<evidence type="ECO:0000256" key="3">
    <source>
        <dbReference type="ARBA" id="ARBA00022448"/>
    </source>
</evidence>
<evidence type="ECO:0000313" key="11">
    <source>
        <dbReference type="EMBL" id="KAJ6706518.1"/>
    </source>
</evidence>
<keyword evidence="6" id="KW-1278">Translocase</keyword>
<dbReference type="EC" id="7.1.3.1" evidence="2"/>
<evidence type="ECO:0000256" key="4">
    <source>
        <dbReference type="ARBA" id="ARBA00022692"/>
    </source>
</evidence>
<evidence type="ECO:0000256" key="2">
    <source>
        <dbReference type="ARBA" id="ARBA00013242"/>
    </source>
</evidence>
<keyword evidence="8" id="KW-0406">Ion transport</keyword>
<dbReference type="OrthoDB" id="1747109at2759"/>
<comment type="caution">
    <text evidence="11">The sequence shown here is derived from an EMBL/GenBank/DDBJ whole genome shotgun (WGS) entry which is preliminary data.</text>
</comment>
<dbReference type="AlphaFoldDB" id="A0A9Q0TAC6"/>
<feature type="transmembrane region" description="Helical" evidence="10">
    <location>
        <begin position="12"/>
        <end position="31"/>
    </location>
</feature>
<dbReference type="PANTHER" id="PTHR31998">
    <property type="entry name" value="K(+)-INSENSITIVE PYROPHOSPHATE-ENERGIZED PROTON PUMP"/>
    <property type="match status" value="1"/>
</dbReference>
<keyword evidence="7 10" id="KW-1133">Transmembrane helix</keyword>
<keyword evidence="3" id="KW-0813">Transport</keyword>
<proteinExistence type="predicted"/>
<evidence type="ECO:0000256" key="9">
    <source>
        <dbReference type="ARBA" id="ARBA00023136"/>
    </source>
</evidence>
<evidence type="ECO:0000256" key="6">
    <source>
        <dbReference type="ARBA" id="ARBA00022967"/>
    </source>
</evidence>
<dbReference type="InterPro" id="IPR004131">
    <property type="entry name" value="PPase-energised_H-pump"/>
</dbReference>
<evidence type="ECO:0000256" key="1">
    <source>
        <dbReference type="ARBA" id="ARBA00004127"/>
    </source>
</evidence>
<keyword evidence="12" id="KW-1185">Reference proteome</keyword>
<protein>
    <recommendedName>
        <fullName evidence="2">H(+)-exporting diphosphatase</fullName>
        <ecNumber evidence="2">7.1.3.1</ecNumber>
    </recommendedName>
</protein>
<gene>
    <name evidence="11" type="ORF">OIU79_011044</name>
</gene>
<name>A0A9Q0TAC6_SALPP</name>
<dbReference type="EMBL" id="JAPFFK010000016">
    <property type="protein sequence ID" value="KAJ6706518.1"/>
    <property type="molecule type" value="Genomic_DNA"/>
</dbReference>
<keyword evidence="4 10" id="KW-0812">Transmembrane</keyword>
<organism evidence="11 12">
    <name type="scientific">Salix purpurea</name>
    <name type="common">Purple osier willow</name>
    <dbReference type="NCBI Taxonomy" id="77065"/>
    <lineage>
        <taxon>Eukaryota</taxon>
        <taxon>Viridiplantae</taxon>
        <taxon>Streptophyta</taxon>
        <taxon>Embryophyta</taxon>
        <taxon>Tracheophyta</taxon>
        <taxon>Spermatophyta</taxon>
        <taxon>Magnoliopsida</taxon>
        <taxon>eudicotyledons</taxon>
        <taxon>Gunneridae</taxon>
        <taxon>Pentapetalae</taxon>
        <taxon>rosids</taxon>
        <taxon>fabids</taxon>
        <taxon>Malpighiales</taxon>
        <taxon>Salicaceae</taxon>
        <taxon>Saliceae</taxon>
        <taxon>Salix</taxon>
    </lineage>
</organism>
<sequence length="146" mass="15556">MPHPSLFTEYQSVGVSMVAFAPLIFLFPGSVEGFSMRNRRCLKIATFDNASCNGFSSCCKWFAGGIAEMTGMSLFGSSVISRAGISADDVLNPKVFIGPIVGAMLPSSLVLFHGHIEECGRCTRFEDGGSQAAQHHSCPQGRSSQA</sequence>
<dbReference type="GO" id="GO:0012505">
    <property type="term" value="C:endomembrane system"/>
    <property type="evidence" value="ECO:0007669"/>
    <property type="project" value="UniProtKB-SubCell"/>
</dbReference>
<keyword evidence="9 10" id="KW-0472">Membrane</keyword>
<evidence type="ECO:0000256" key="5">
    <source>
        <dbReference type="ARBA" id="ARBA00022842"/>
    </source>
</evidence>